<dbReference type="PANTHER" id="PTHR40279:SF3">
    <property type="entry name" value="4-AMINOBENZOATE SYNTHASE"/>
    <property type="match status" value="1"/>
</dbReference>
<dbReference type="GO" id="GO:0016491">
    <property type="term" value="F:oxidoreductase activity"/>
    <property type="evidence" value="ECO:0007669"/>
    <property type="project" value="UniProtKB-KW"/>
</dbReference>
<dbReference type="SUPFAM" id="SSF48613">
    <property type="entry name" value="Heme oxygenase-like"/>
    <property type="match status" value="1"/>
</dbReference>
<dbReference type="PANTHER" id="PTHR40279">
    <property type="entry name" value="PQQC-LIKE PROTEIN"/>
    <property type="match status" value="1"/>
</dbReference>
<dbReference type="Pfam" id="PF14518">
    <property type="entry name" value="Haem_oxygenas_2"/>
    <property type="match status" value="1"/>
</dbReference>
<accession>A0A1H6FP71</accession>
<dbReference type="EMBL" id="FNWJ01000001">
    <property type="protein sequence ID" value="SEH12676.1"/>
    <property type="molecule type" value="Genomic_DNA"/>
</dbReference>
<gene>
    <name evidence="2" type="ORF">SAMN02745716_1170</name>
</gene>
<organism evidence="2 3">
    <name type="scientific">Thermoleophilum album</name>
    <dbReference type="NCBI Taxonomy" id="29539"/>
    <lineage>
        <taxon>Bacteria</taxon>
        <taxon>Bacillati</taxon>
        <taxon>Actinomycetota</taxon>
        <taxon>Thermoleophilia</taxon>
        <taxon>Thermoleophilales</taxon>
        <taxon>Thermoleophilaceae</taxon>
        <taxon>Thermoleophilum</taxon>
    </lineage>
</organism>
<reference evidence="3" key="1">
    <citation type="submission" date="2016-10" db="EMBL/GenBank/DDBJ databases">
        <authorList>
            <person name="Varghese N."/>
            <person name="Submissions S."/>
        </authorList>
    </citation>
    <scope>NUCLEOTIDE SEQUENCE [LARGE SCALE GENOMIC DNA]</scope>
    <source>
        <strain evidence="3">ATCC 35263</strain>
    </source>
</reference>
<name>A0A1H6FP71_THEAL</name>
<dbReference type="AlphaFoldDB" id="A0A1H6FP71"/>
<dbReference type="RefSeq" id="WP_093117054.1">
    <property type="nucleotide sequence ID" value="NZ_FNWJ01000001.1"/>
</dbReference>
<evidence type="ECO:0000256" key="1">
    <source>
        <dbReference type="ARBA" id="ARBA00023002"/>
    </source>
</evidence>
<dbReference type="Gene3D" id="1.20.910.10">
    <property type="entry name" value="Heme oxygenase-like"/>
    <property type="match status" value="1"/>
</dbReference>
<dbReference type="STRING" id="29539.SAMN02745716_1170"/>
<dbReference type="InterPro" id="IPR039068">
    <property type="entry name" value="PqqC-like"/>
</dbReference>
<dbReference type="Proteomes" id="UP000222056">
    <property type="component" value="Unassembled WGS sequence"/>
</dbReference>
<dbReference type="OrthoDB" id="9800756at2"/>
<protein>
    <submittedName>
        <fullName evidence="2">Pyrroloquinoline-quinone synthase</fullName>
    </submittedName>
</protein>
<keyword evidence="1" id="KW-0560">Oxidoreductase</keyword>
<keyword evidence="3" id="KW-1185">Reference proteome</keyword>
<dbReference type="InterPro" id="IPR016084">
    <property type="entry name" value="Haem_Oase-like_multi-hlx"/>
</dbReference>
<sequence length="213" mass="24038">MNLFERIEALRRRYDVLTHPFYVRWSEGELTREELAFYAGEYRHAVVALADCLAGAAELAAGDPDEARRLREHAAEERAHVELWDRFASALGAELERQPRRETIECADAWRSGDTLEERLAVAYAIESAQPAIAKTKLAGLIERYGFEEGPATEYFALHSELDHEHAAHSRRLLERRADLDEDRLVAAAERALAGNWRLLDGCEAAFGRCAAC</sequence>
<evidence type="ECO:0000313" key="3">
    <source>
        <dbReference type="Proteomes" id="UP000222056"/>
    </source>
</evidence>
<evidence type="ECO:0000313" key="2">
    <source>
        <dbReference type="EMBL" id="SEH12676.1"/>
    </source>
</evidence>
<proteinExistence type="predicted"/>